<dbReference type="Gene3D" id="2.40.330.10">
    <property type="entry name" value="DNA-binding pseudobarrel domain"/>
    <property type="match status" value="1"/>
</dbReference>
<keyword evidence="3" id="KW-0238">DNA-binding</keyword>
<name>A0AAV3Q0B4_LITER</name>
<evidence type="ECO:0000256" key="4">
    <source>
        <dbReference type="ARBA" id="ARBA00023163"/>
    </source>
</evidence>
<reference evidence="6 7" key="1">
    <citation type="submission" date="2024-01" db="EMBL/GenBank/DDBJ databases">
        <title>The complete chloroplast genome sequence of Lithospermum erythrorhizon: insights into the phylogenetic relationship among Boraginaceae species and the maternal lineages of purple gromwells.</title>
        <authorList>
            <person name="Okada T."/>
            <person name="Watanabe K."/>
        </authorList>
    </citation>
    <scope>NUCLEOTIDE SEQUENCE [LARGE SCALE GENOMIC DNA]</scope>
</reference>
<keyword evidence="5" id="KW-0539">Nucleus</keyword>
<dbReference type="CDD" id="cd10017">
    <property type="entry name" value="B3_DNA"/>
    <property type="match status" value="1"/>
</dbReference>
<gene>
    <name evidence="6" type="ORF">LIER_38207</name>
</gene>
<comment type="subcellular location">
    <subcellularLocation>
        <location evidence="1">Nucleus</location>
    </subcellularLocation>
</comment>
<dbReference type="InterPro" id="IPR003340">
    <property type="entry name" value="B3_DNA-bd"/>
</dbReference>
<dbReference type="GO" id="GO:0005634">
    <property type="term" value="C:nucleus"/>
    <property type="evidence" value="ECO:0007669"/>
    <property type="project" value="UniProtKB-SubCell"/>
</dbReference>
<dbReference type="AlphaFoldDB" id="A0AAV3Q0B4"/>
<evidence type="ECO:0008006" key="8">
    <source>
        <dbReference type="Google" id="ProtNLM"/>
    </source>
</evidence>
<comment type="caution">
    <text evidence="6">The sequence shown here is derived from an EMBL/GenBank/DDBJ whole genome shotgun (WGS) entry which is preliminary data.</text>
</comment>
<keyword evidence="4" id="KW-0804">Transcription</keyword>
<keyword evidence="2" id="KW-0805">Transcription regulation</keyword>
<evidence type="ECO:0000256" key="5">
    <source>
        <dbReference type="ARBA" id="ARBA00023242"/>
    </source>
</evidence>
<evidence type="ECO:0000256" key="2">
    <source>
        <dbReference type="ARBA" id="ARBA00023015"/>
    </source>
</evidence>
<evidence type="ECO:0000313" key="7">
    <source>
        <dbReference type="Proteomes" id="UP001454036"/>
    </source>
</evidence>
<accession>A0AAV3Q0B4</accession>
<dbReference type="InterPro" id="IPR015300">
    <property type="entry name" value="DNA-bd_pseudobarrel_sf"/>
</dbReference>
<evidence type="ECO:0000313" key="6">
    <source>
        <dbReference type="EMBL" id="GAA0156050.1"/>
    </source>
</evidence>
<dbReference type="InterPro" id="IPR051442">
    <property type="entry name" value="B3_domain"/>
</dbReference>
<dbReference type="GO" id="GO:0003677">
    <property type="term" value="F:DNA binding"/>
    <property type="evidence" value="ECO:0007669"/>
    <property type="project" value="UniProtKB-KW"/>
</dbReference>
<evidence type="ECO:0000256" key="1">
    <source>
        <dbReference type="ARBA" id="ARBA00004123"/>
    </source>
</evidence>
<dbReference type="PANTHER" id="PTHR34269:SF11">
    <property type="entry name" value="B3 DOMAIN PROTEIN"/>
    <property type="match status" value="1"/>
</dbReference>
<keyword evidence="7" id="KW-1185">Reference proteome</keyword>
<organism evidence="6 7">
    <name type="scientific">Lithospermum erythrorhizon</name>
    <name type="common">Purple gromwell</name>
    <name type="synonym">Lithospermum officinale var. erythrorhizon</name>
    <dbReference type="NCBI Taxonomy" id="34254"/>
    <lineage>
        <taxon>Eukaryota</taxon>
        <taxon>Viridiplantae</taxon>
        <taxon>Streptophyta</taxon>
        <taxon>Embryophyta</taxon>
        <taxon>Tracheophyta</taxon>
        <taxon>Spermatophyta</taxon>
        <taxon>Magnoliopsida</taxon>
        <taxon>eudicotyledons</taxon>
        <taxon>Gunneridae</taxon>
        <taxon>Pentapetalae</taxon>
        <taxon>asterids</taxon>
        <taxon>lamiids</taxon>
        <taxon>Boraginales</taxon>
        <taxon>Boraginaceae</taxon>
        <taxon>Boraginoideae</taxon>
        <taxon>Lithospermeae</taxon>
        <taxon>Lithospermum</taxon>
    </lineage>
</organism>
<dbReference type="Proteomes" id="UP001454036">
    <property type="component" value="Unassembled WGS sequence"/>
</dbReference>
<evidence type="ECO:0000256" key="3">
    <source>
        <dbReference type="ARBA" id="ARBA00023125"/>
    </source>
</evidence>
<dbReference type="EMBL" id="BAABME010019100">
    <property type="protein sequence ID" value="GAA0156050.1"/>
    <property type="molecule type" value="Genomic_DNA"/>
</dbReference>
<dbReference type="SUPFAM" id="SSF101936">
    <property type="entry name" value="DNA-binding pseudobarrel domain"/>
    <property type="match status" value="1"/>
</dbReference>
<sequence>MAQISTSAALLFPQEERVVRLMEVNDTNNVPHQEKDYNDDGEEEALDDIQYTKLLRNTDVDESGKLLISRKFVEEFIMPHLEYYHMETLKVLKGHIRLDVYDVDDGSTHQLTLRRWKNRTYVLMSNWEQDFVRRRYLAAFDTIGLAWDATTSTLLFSVLE</sequence>
<dbReference type="PANTHER" id="PTHR34269">
    <property type="entry name" value="TRANSCRIPTION FACTOR B3-DOMAIN FAMILY-RELATED"/>
    <property type="match status" value="1"/>
</dbReference>
<proteinExistence type="predicted"/>
<protein>
    <recommendedName>
        <fullName evidence="8">B3 domain-containing protein</fullName>
    </recommendedName>
</protein>